<keyword evidence="2" id="KW-1185">Reference proteome</keyword>
<evidence type="ECO:0000313" key="2">
    <source>
        <dbReference type="Proteomes" id="UP000814140"/>
    </source>
</evidence>
<sequence length="79" mass="8869">IIDGRYHTQCGHFVSMSTRLQDCMRPNCIFSVRHIHPTGCKSSSCLRMMAPPVRNPIRHSATRCGDCVQWDLSGPARSP</sequence>
<organism evidence="1 2">
    <name type="scientific">Artomyces pyxidatus</name>
    <dbReference type="NCBI Taxonomy" id="48021"/>
    <lineage>
        <taxon>Eukaryota</taxon>
        <taxon>Fungi</taxon>
        <taxon>Dikarya</taxon>
        <taxon>Basidiomycota</taxon>
        <taxon>Agaricomycotina</taxon>
        <taxon>Agaricomycetes</taxon>
        <taxon>Russulales</taxon>
        <taxon>Auriscalpiaceae</taxon>
        <taxon>Artomyces</taxon>
    </lineage>
</organism>
<comment type="caution">
    <text evidence="1">The sequence shown here is derived from an EMBL/GenBank/DDBJ whole genome shotgun (WGS) entry which is preliminary data.</text>
</comment>
<accession>A0ACB8T2P8</accession>
<protein>
    <submittedName>
        <fullName evidence="1">Uncharacterized protein</fullName>
    </submittedName>
</protein>
<dbReference type="EMBL" id="MU277208">
    <property type="protein sequence ID" value="KAI0062286.1"/>
    <property type="molecule type" value="Genomic_DNA"/>
</dbReference>
<reference evidence="1" key="1">
    <citation type="submission" date="2021-03" db="EMBL/GenBank/DDBJ databases">
        <authorList>
            <consortium name="DOE Joint Genome Institute"/>
            <person name="Ahrendt S."/>
            <person name="Looney B.P."/>
            <person name="Miyauchi S."/>
            <person name="Morin E."/>
            <person name="Drula E."/>
            <person name="Courty P.E."/>
            <person name="Chicoki N."/>
            <person name="Fauchery L."/>
            <person name="Kohler A."/>
            <person name="Kuo A."/>
            <person name="Labutti K."/>
            <person name="Pangilinan J."/>
            <person name="Lipzen A."/>
            <person name="Riley R."/>
            <person name="Andreopoulos W."/>
            <person name="He G."/>
            <person name="Johnson J."/>
            <person name="Barry K.W."/>
            <person name="Grigoriev I.V."/>
            <person name="Nagy L."/>
            <person name="Hibbett D."/>
            <person name="Henrissat B."/>
            <person name="Matheny P.B."/>
            <person name="Labbe J."/>
            <person name="Martin F."/>
        </authorList>
    </citation>
    <scope>NUCLEOTIDE SEQUENCE</scope>
    <source>
        <strain evidence="1">HHB10654</strain>
    </source>
</reference>
<dbReference type="Proteomes" id="UP000814140">
    <property type="component" value="Unassembled WGS sequence"/>
</dbReference>
<proteinExistence type="predicted"/>
<feature type="non-terminal residue" evidence="1">
    <location>
        <position position="1"/>
    </location>
</feature>
<reference evidence="1" key="2">
    <citation type="journal article" date="2022" name="New Phytol.">
        <title>Evolutionary transition to the ectomycorrhizal habit in the genomes of a hyperdiverse lineage of mushroom-forming fungi.</title>
        <authorList>
            <person name="Looney B."/>
            <person name="Miyauchi S."/>
            <person name="Morin E."/>
            <person name="Drula E."/>
            <person name="Courty P.E."/>
            <person name="Kohler A."/>
            <person name="Kuo A."/>
            <person name="LaButti K."/>
            <person name="Pangilinan J."/>
            <person name="Lipzen A."/>
            <person name="Riley R."/>
            <person name="Andreopoulos W."/>
            <person name="He G."/>
            <person name="Johnson J."/>
            <person name="Nolan M."/>
            <person name="Tritt A."/>
            <person name="Barry K.W."/>
            <person name="Grigoriev I.V."/>
            <person name="Nagy L.G."/>
            <person name="Hibbett D."/>
            <person name="Henrissat B."/>
            <person name="Matheny P.B."/>
            <person name="Labbe J."/>
            <person name="Martin F.M."/>
        </authorList>
    </citation>
    <scope>NUCLEOTIDE SEQUENCE</scope>
    <source>
        <strain evidence="1">HHB10654</strain>
    </source>
</reference>
<gene>
    <name evidence="1" type="ORF">BV25DRAFT_1804024</name>
</gene>
<evidence type="ECO:0000313" key="1">
    <source>
        <dbReference type="EMBL" id="KAI0062286.1"/>
    </source>
</evidence>
<name>A0ACB8T2P8_9AGAM</name>